<dbReference type="AlphaFoldDB" id="A0A382YUW8"/>
<gene>
    <name evidence="2" type="ORF">METZ01_LOCUS439868</name>
</gene>
<keyword evidence="1" id="KW-1133">Transmembrane helix</keyword>
<reference evidence="2" key="1">
    <citation type="submission" date="2018-05" db="EMBL/GenBank/DDBJ databases">
        <authorList>
            <person name="Lanie J.A."/>
            <person name="Ng W.-L."/>
            <person name="Kazmierczak K.M."/>
            <person name="Andrzejewski T.M."/>
            <person name="Davidsen T.M."/>
            <person name="Wayne K.J."/>
            <person name="Tettelin H."/>
            <person name="Glass J.I."/>
            <person name="Rusch D."/>
            <person name="Podicherti R."/>
            <person name="Tsui H.-C.T."/>
            <person name="Winkler M.E."/>
        </authorList>
    </citation>
    <scope>NUCLEOTIDE SEQUENCE</scope>
</reference>
<keyword evidence="1" id="KW-0472">Membrane</keyword>
<protein>
    <recommendedName>
        <fullName evidence="3">Phosphatidate cytidylyltransferase</fullName>
    </recommendedName>
</protein>
<dbReference type="EMBL" id="UINC01178703">
    <property type="protein sequence ID" value="SVD87014.1"/>
    <property type="molecule type" value="Genomic_DNA"/>
</dbReference>
<evidence type="ECO:0008006" key="3">
    <source>
        <dbReference type="Google" id="ProtNLM"/>
    </source>
</evidence>
<feature type="non-terminal residue" evidence="2">
    <location>
        <position position="64"/>
    </location>
</feature>
<sequence>MKLNNLRTRAASVMILAPTILLITWIGGGVFFFTLVAVSILLVFEWDKLSGASDAVLKNIGLAI</sequence>
<evidence type="ECO:0000256" key="1">
    <source>
        <dbReference type="SAM" id="Phobius"/>
    </source>
</evidence>
<name>A0A382YUW8_9ZZZZ</name>
<evidence type="ECO:0000313" key="2">
    <source>
        <dbReference type="EMBL" id="SVD87014.1"/>
    </source>
</evidence>
<proteinExistence type="predicted"/>
<feature type="transmembrane region" description="Helical" evidence="1">
    <location>
        <begin position="20"/>
        <end position="44"/>
    </location>
</feature>
<organism evidence="2">
    <name type="scientific">marine metagenome</name>
    <dbReference type="NCBI Taxonomy" id="408172"/>
    <lineage>
        <taxon>unclassified sequences</taxon>
        <taxon>metagenomes</taxon>
        <taxon>ecological metagenomes</taxon>
    </lineage>
</organism>
<keyword evidence="1" id="KW-0812">Transmembrane</keyword>
<accession>A0A382YUW8</accession>